<organism evidence="1 2">
    <name type="scientific">Kockovaella imperatae</name>
    <dbReference type="NCBI Taxonomy" id="4999"/>
    <lineage>
        <taxon>Eukaryota</taxon>
        <taxon>Fungi</taxon>
        <taxon>Dikarya</taxon>
        <taxon>Basidiomycota</taxon>
        <taxon>Agaricomycotina</taxon>
        <taxon>Tremellomycetes</taxon>
        <taxon>Tremellales</taxon>
        <taxon>Cuniculitremaceae</taxon>
        <taxon>Kockovaella</taxon>
    </lineage>
</organism>
<dbReference type="EMBL" id="NBSH01000006">
    <property type="protein sequence ID" value="ORX37242.1"/>
    <property type="molecule type" value="Genomic_DNA"/>
</dbReference>
<dbReference type="Gene3D" id="3.20.20.80">
    <property type="entry name" value="Glycosidases"/>
    <property type="match status" value="1"/>
</dbReference>
<dbReference type="Pfam" id="PF03659">
    <property type="entry name" value="Glyco_hydro_71"/>
    <property type="match status" value="1"/>
</dbReference>
<dbReference type="CDD" id="cd11577">
    <property type="entry name" value="GH71"/>
    <property type="match status" value="1"/>
</dbReference>
<comment type="caution">
    <text evidence="1">The sequence shown here is derived from an EMBL/GenBank/DDBJ whole genome shotgun (WGS) entry which is preliminary data.</text>
</comment>
<dbReference type="GeneID" id="33555217"/>
<dbReference type="Proteomes" id="UP000193218">
    <property type="component" value="Unassembled WGS sequence"/>
</dbReference>
<dbReference type="InParanoid" id="A0A1Y1UGU0"/>
<dbReference type="GO" id="GO:0051118">
    <property type="term" value="F:glucan endo-1,3-alpha-glucosidase activity"/>
    <property type="evidence" value="ECO:0007669"/>
    <property type="project" value="InterPro"/>
</dbReference>
<dbReference type="OrthoDB" id="3257981at2759"/>
<dbReference type="RefSeq" id="XP_021871280.1">
    <property type="nucleotide sequence ID" value="XM_022013409.1"/>
</dbReference>
<sequence>MPSSGSSADKMVFAHFMIGIVSTYTQQDHENDQSLAKSKGIDGFALNIGVDPYTQQQLTLAYAAAEAVGFYCFISFDFNWWSTGDTAGVANMLKQFISSPAAYKVDGKPFVSSFIGDGFNWGACAAAVGEPLYAVPFFQPTPSLATDDGLAGSFSWAAWPGQLDNVPVDQNMTISRDEDYMDILTPAGKTYMAPVSPWFFTHYGKEVSYSKNWLFYSEELWKYRWDQILQLGQKGVNLVEIVTWNDYGESHNVGPFNTPHTNDGAALWASGLSHTSMLDLSVPYIEAFKAGLPVPVVTQEFMVYWHRPTLKDVECDSTDNCGSKPTGWEYVADSVFVATVTKNGAMVTVTSGDNAPVTQKVSGGIQIFQVPMSAGDQQFSMKTSWGMSTSGSSNVTVLDTCWNGIYNFDFHSGTLS</sequence>
<reference evidence="1 2" key="1">
    <citation type="submission" date="2017-03" db="EMBL/GenBank/DDBJ databases">
        <title>Widespread Adenine N6-methylation of Active Genes in Fungi.</title>
        <authorList>
            <consortium name="DOE Joint Genome Institute"/>
            <person name="Mondo S.J."/>
            <person name="Dannebaum R.O."/>
            <person name="Kuo R.C."/>
            <person name="Louie K.B."/>
            <person name="Bewick A.J."/>
            <person name="Labutti K."/>
            <person name="Haridas S."/>
            <person name="Kuo A."/>
            <person name="Salamov A."/>
            <person name="Ahrendt S.R."/>
            <person name="Lau R."/>
            <person name="Bowen B.P."/>
            <person name="Lipzen A."/>
            <person name="Sullivan W."/>
            <person name="Andreopoulos W.B."/>
            <person name="Clum A."/>
            <person name="Lindquist E."/>
            <person name="Daum C."/>
            <person name="Northen T.R."/>
            <person name="Ramamoorthy G."/>
            <person name="Schmitz R.J."/>
            <person name="Gryganskyi A."/>
            <person name="Culley D."/>
            <person name="Magnuson J."/>
            <person name="James T.Y."/>
            <person name="O'Malley M.A."/>
            <person name="Stajich J.E."/>
            <person name="Spatafora J.W."/>
            <person name="Visel A."/>
            <person name="Grigoriev I.V."/>
        </authorList>
    </citation>
    <scope>NUCLEOTIDE SEQUENCE [LARGE SCALE GENOMIC DNA]</scope>
    <source>
        <strain evidence="1 2">NRRL Y-17943</strain>
    </source>
</reference>
<proteinExistence type="predicted"/>
<dbReference type="STRING" id="4999.A0A1Y1UGU0"/>
<keyword evidence="1" id="KW-0378">Hydrolase</keyword>
<accession>A0A1Y1UGU0</accession>
<evidence type="ECO:0000313" key="2">
    <source>
        <dbReference type="Proteomes" id="UP000193218"/>
    </source>
</evidence>
<keyword evidence="2" id="KW-1185">Reference proteome</keyword>
<dbReference type="InterPro" id="IPR005197">
    <property type="entry name" value="Glyco_hydro_71"/>
</dbReference>
<protein>
    <submittedName>
        <fullName evidence="1">Glycoside hydrolase</fullName>
    </submittedName>
</protein>
<dbReference type="AlphaFoldDB" id="A0A1Y1UGU0"/>
<evidence type="ECO:0000313" key="1">
    <source>
        <dbReference type="EMBL" id="ORX37242.1"/>
    </source>
</evidence>
<gene>
    <name evidence="1" type="ORF">BD324DRAFT_579800</name>
</gene>
<name>A0A1Y1UGU0_9TREE</name>